<protein>
    <submittedName>
        <fullName evidence="2">HEAT repeat domain-containing protein</fullName>
    </submittedName>
</protein>
<dbReference type="SUPFAM" id="SSF48371">
    <property type="entry name" value="ARM repeat"/>
    <property type="match status" value="2"/>
</dbReference>
<dbReference type="EMBL" id="JBHTBL010000001">
    <property type="protein sequence ID" value="MFC7323454.1"/>
    <property type="molecule type" value="Genomic_DNA"/>
</dbReference>
<accession>A0ABD6AGQ5</accession>
<reference evidence="2 3" key="1">
    <citation type="journal article" date="2019" name="Int. J. Syst. Evol. Microbiol.">
        <title>The Global Catalogue of Microorganisms (GCM) 10K type strain sequencing project: providing services to taxonomists for standard genome sequencing and annotation.</title>
        <authorList>
            <consortium name="The Broad Institute Genomics Platform"/>
            <consortium name="The Broad Institute Genome Sequencing Center for Infectious Disease"/>
            <person name="Wu L."/>
            <person name="Ma J."/>
        </authorList>
    </citation>
    <scope>NUCLEOTIDE SEQUENCE [LARGE SCALE GENOMIC DNA]</scope>
    <source>
        <strain evidence="2 3">CGMCC 1.12554</strain>
    </source>
</reference>
<dbReference type="PANTHER" id="PTHR12697">
    <property type="entry name" value="PBS LYASE HEAT-LIKE PROTEIN"/>
    <property type="match status" value="1"/>
</dbReference>
<comment type="caution">
    <text evidence="2">The sequence shown here is derived from an EMBL/GenBank/DDBJ whole genome shotgun (WGS) entry which is preliminary data.</text>
</comment>
<name>A0ABD6AGQ5_9EURY</name>
<dbReference type="AlphaFoldDB" id="A0ABD6AGQ5"/>
<dbReference type="Proteomes" id="UP001596545">
    <property type="component" value="Unassembled WGS sequence"/>
</dbReference>
<evidence type="ECO:0000256" key="1">
    <source>
        <dbReference type="SAM" id="MobiDB-lite"/>
    </source>
</evidence>
<dbReference type="Pfam" id="PF13646">
    <property type="entry name" value="HEAT_2"/>
    <property type="match status" value="2"/>
</dbReference>
<evidence type="ECO:0000313" key="3">
    <source>
        <dbReference type="Proteomes" id="UP001596545"/>
    </source>
</evidence>
<dbReference type="InterPro" id="IPR004155">
    <property type="entry name" value="PBS_lyase_HEAT"/>
</dbReference>
<organism evidence="2 3">
    <name type="scientific">Halorubrum rutilum</name>
    <dbReference type="NCBI Taxonomy" id="1364933"/>
    <lineage>
        <taxon>Archaea</taxon>
        <taxon>Methanobacteriati</taxon>
        <taxon>Methanobacteriota</taxon>
        <taxon>Stenosarchaea group</taxon>
        <taxon>Halobacteria</taxon>
        <taxon>Halobacteriales</taxon>
        <taxon>Haloferacaceae</taxon>
        <taxon>Halorubrum</taxon>
    </lineage>
</organism>
<dbReference type="PANTHER" id="PTHR12697:SF5">
    <property type="entry name" value="DEOXYHYPUSINE HYDROXYLASE"/>
    <property type="match status" value="1"/>
</dbReference>
<dbReference type="Gene3D" id="1.25.10.10">
    <property type="entry name" value="Leucine-rich Repeat Variant"/>
    <property type="match status" value="3"/>
</dbReference>
<proteinExistence type="predicted"/>
<feature type="compositionally biased region" description="Basic and acidic residues" evidence="1">
    <location>
        <begin position="306"/>
        <end position="317"/>
    </location>
</feature>
<dbReference type="InterPro" id="IPR016024">
    <property type="entry name" value="ARM-type_fold"/>
</dbReference>
<gene>
    <name evidence="2" type="ORF">ACFQMF_02540</name>
</gene>
<evidence type="ECO:0000313" key="2">
    <source>
        <dbReference type="EMBL" id="MFC7323454.1"/>
    </source>
</evidence>
<dbReference type="SMART" id="SM00567">
    <property type="entry name" value="EZ_HEAT"/>
    <property type="match status" value="5"/>
</dbReference>
<feature type="region of interest" description="Disordered" evidence="1">
    <location>
        <begin position="245"/>
        <end position="317"/>
    </location>
</feature>
<feature type="region of interest" description="Disordered" evidence="1">
    <location>
        <begin position="1"/>
        <end position="31"/>
    </location>
</feature>
<feature type="compositionally biased region" description="Basic and acidic residues" evidence="1">
    <location>
        <begin position="21"/>
        <end position="31"/>
    </location>
</feature>
<dbReference type="InterPro" id="IPR011989">
    <property type="entry name" value="ARM-like"/>
</dbReference>
<keyword evidence="3" id="KW-1185">Reference proteome</keyword>
<dbReference type="RefSeq" id="WP_256407540.1">
    <property type="nucleotide sequence ID" value="NZ_JANHDN010000001.1"/>
</dbReference>
<sequence>MSDDEYANWSARGRAPAGDESTLRDHLTADDPGVRRDAALGLVDASTDGLDEATVARLAERVEADADPDVRQFAAEALGAAGAPAATVAPALTDADEWVRAEGVVALSRAAARRDDGGDVDVGERLRAALDDDSGAVRRNAVIALAKTGRVDPGTLRDRLKRDSHAGVREYAARYLADDPGQTDESVTLLAAVLARDREALVRAAAATSLGELGTDRAVEALESQGVTDRSQDVVRAARRAVAVARGEDPEDVELPSAAPGGGPDRPSETLGTASGTTGGLRGGVDGGLRGGSGGPPDGTGGPGHLADRGPRGGEHR</sequence>
<feature type="compositionally biased region" description="Gly residues" evidence="1">
    <location>
        <begin position="277"/>
        <end position="304"/>
    </location>
</feature>